<proteinExistence type="predicted"/>
<accession>A0AC35F959</accession>
<sequence length="359" mass="40529">MAKWGEGDPRWIVEERADAANVNNWHWVEKNATPWSKDRLKDLLIGQSFSKGPLKFELTEFKKLEGEATANNRKAKLIFLFEWEIEIKFKATIAGSDTVYDGHLEIPNLSDENDASEVDVVMDLTTKGAHESEVRHVGAHEVRDLVRKQLETYIRELKEEFSKGLILPTDKAKPQIITHGKTNIVDKRAFQNEVIAEKKTAEAKTVSIIAEKKTTEAKTVSSGPIEVKSFETHETMKVPPERLYEILTVPQLVQAWSNGPAQMDLKAGGSFSLLGGQISGTFDSVEENKKLVMKWRLKKYPANHFATITMTLKDQNDSTDLIINAEGVPAEYLDETREGINRYYVQSIGRTFGCGMKIF</sequence>
<protein>
    <submittedName>
        <fullName evidence="2">Activator of Hsp90 ATPase AHSA1-like N-terminal domain-containing protein</fullName>
    </submittedName>
</protein>
<evidence type="ECO:0000313" key="2">
    <source>
        <dbReference type="WBParaSite" id="PS1159_v2.g15239.t2"/>
    </source>
</evidence>
<organism evidence="1 2">
    <name type="scientific">Panagrolaimus sp. PS1159</name>
    <dbReference type="NCBI Taxonomy" id="55785"/>
    <lineage>
        <taxon>Eukaryota</taxon>
        <taxon>Metazoa</taxon>
        <taxon>Ecdysozoa</taxon>
        <taxon>Nematoda</taxon>
        <taxon>Chromadorea</taxon>
        <taxon>Rhabditida</taxon>
        <taxon>Tylenchina</taxon>
        <taxon>Panagrolaimomorpha</taxon>
        <taxon>Panagrolaimoidea</taxon>
        <taxon>Panagrolaimidae</taxon>
        <taxon>Panagrolaimus</taxon>
    </lineage>
</organism>
<reference evidence="2" key="1">
    <citation type="submission" date="2022-11" db="UniProtKB">
        <authorList>
            <consortium name="WormBaseParasite"/>
        </authorList>
    </citation>
    <scope>IDENTIFICATION</scope>
</reference>
<name>A0AC35F959_9BILA</name>
<dbReference type="Proteomes" id="UP000887580">
    <property type="component" value="Unplaced"/>
</dbReference>
<dbReference type="WBParaSite" id="PS1159_v2.g15239.t2">
    <property type="protein sequence ID" value="PS1159_v2.g15239.t2"/>
    <property type="gene ID" value="PS1159_v2.g15239"/>
</dbReference>
<evidence type="ECO:0000313" key="1">
    <source>
        <dbReference type="Proteomes" id="UP000887580"/>
    </source>
</evidence>